<dbReference type="AlphaFoldDB" id="A0A2L0FC04"/>
<dbReference type="EMBL" id="CP012673">
    <property type="protein sequence ID" value="AUX49037.1"/>
    <property type="molecule type" value="Genomic_DNA"/>
</dbReference>
<proteinExistence type="predicted"/>
<reference evidence="2 3" key="1">
    <citation type="submission" date="2015-09" db="EMBL/GenBank/DDBJ databases">
        <title>Sorangium comparison.</title>
        <authorList>
            <person name="Zaburannyi N."/>
            <person name="Bunk B."/>
            <person name="Overmann J."/>
            <person name="Mueller R."/>
        </authorList>
    </citation>
    <scope>NUCLEOTIDE SEQUENCE [LARGE SCALE GENOMIC DNA]</scope>
    <source>
        <strain evidence="2 3">So ce26</strain>
    </source>
</reference>
<feature type="compositionally biased region" description="Polar residues" evidence="1">
    <location>
        <begin position="113"/>
        <end position="122"/>
    </location>
</feature>
<name>A0A2L0FC04_SORCE</name>
<accession>A0A2L0FC04</accession>
<evidence type="ECO:0000256" key="1">
    <source>
        <dbReference type="SAM" id="MobiDB-lite"/>
    </source>
</evidence>
<dbReference type="Proteomes" id="UP000238348">
    <property type="component" value="Chromosome"/>
</dbReference>
<feature type="region of interest" description="Disordered" evidence="1">
    <location>
        <begin position="57"/>
        <end position="122"/>
    </location>
</feature>
<feature type="compositionally biased region" description="Low complexity" evidence="1">
    <location>
        <begin position="101"/>
        <end position="112"/>
    </location>
</feature>
<protein>
    <submittedName>
        <fullName evidence="2">Uncharacterized protein</fullName>
    </submittedName>
</protein>
<sequence length="122" mass="12809">MKPDPDGVSWSVAVELLGFEEDDRARPKQVGWTQAFVGGAQFIASPLAEPIVHRAAPHRQHRLTSAEPRDHVSLRALRATPRASRPIGSPNSNIDAPAHAGSSRGSPTSSGPCASSASATEP</sequence>
<gene>
    <name evidence="2" type="ORF">SOCE26_105820</name>
</gene>
<evidence type="ECO:0000313" key="3">
    <source>
        <dbReference type="Proteomes" id="UP000238348"/>
    </source>
</evidence>
<organism evidence="2 3">
    <name type="scientific">Sorangium cellulosum</name>
    <name type="common">Polyangium cellulosum</name>
    <dbReference type="NCBI Taxonomy" id="56"/>
    <lineage>
        <taxon>Bacteria</taxon>
        <taxon>Pseudomonadati</taxon>
        <taxon>Myxococcota</taxon>
        <taxon>Polyangia</taxon>
        <taxon>Polyangiales</taxon>
        <taxon>Polyangiaceae</taxon>
        <taxon>Sorangium</taxon>
    </lineage>
</organism>
<evidence type="ECO:0000313" key="2">
    <source>
        <dbReference type="EMBL" id="AUX49037.1"/>
    </source>
</evidence>